<dbReference type="InterPro" id="IPR013780">
    <property type="entry name" value="Glyco_hydro_b"/>
</dbReference>
<feature type="domain" description="Glycosyl hydrolase family 13 catalytic" evidence="5">
    <location>
        <begin position="123"/>
        <end position="519"/>
    </location>
</feature>
<dbReference type="Pfam" id="PF00128">
    <property type="entry name" value="Alpha-amylase"/>
    <property type="match status" value="1"/>
</dbReference>
<evidence type="ECO:0000313" key="7">
    <source>
        <dbReference type="Proteomes" id="UP000561045"/>
    </source>
</evidence>
<organism evidence="6 7">
    <name type="scientific">Niveibacterium umoris</name>
    <dbReference type="NCBI Taxonomy" id="1193620"/>
    <lineage>
        <taxon>Bacteria</taxon>
        <taxon>Pseudomonadati</taxon>
        <taxon>Pseudomonadota</taxon>
        <taxon>Betaproteobacteria</taxon>
        <taxon>Rhodocyclales</taxon>
        <taxon>Rhodocyclaceae</taxon>
        <taxon>Niveibacterium</taxon>
    </lineage>
</organism>
<dbReference type="PANTHER" id="PTHR10357">
    <property type="entry name" value="ALPHA-AMYLASE FAMILY MEMBER"/>
    <property type="match status" value="1"/>
</dbReference>
<dbReference type="InterPro" id="IPR017069">
    <property type="entry name" value="MalZ"/>
</dbReference>
<evidence type="ECO:0000259" key="5">
    <source>
        <dbReference type="SMART" id="SM00642"/>
    </source>
</evidence>
<dbReference type="InterPro" id="IPR014756">
    <property type="entry name" value="Ig_E-set"/>
</dbReference>
<evidence type="ECO:0000256" key="2">
    <source>
        <dbReference type="ARBA" id="ARBA00023295"/>
    </source>
</evidence>
<dbReference type="EC" id="3.2.1.20" evidence="6"/>
<dbReference type="PANTHER" id="PTHR10357:SF210">
    <property type="entry name" value="MALTODEXTRIN GLUCOSIDASE"/>
    <property type="match status" value="1"/>
</dbReference>
<evidence type="ECO:0000256" key="3">
    <source>
        <dbReference type="PIRSR" id="PIRSR036918-50"/>
    </source>
</evidence>
<sequence>MFLIHPQVEPWLVRTDAGVRVTLLTERSEGLTVMLRCEPDNEARFIDMKHTGREAELHRFEATLPWDSGNDPTVYCFKVIEHGKQHWLASDGQHHRVPHRDQMFRINRRDTPPLWVRDQVFYQVFPDRFCQGDPSLAVQTGEYTYGSGRMKVVAKQWGEPVSQETCASEFYGGDLIGVRRSLDYLQSELGITALYLNPIFVSGSNHKYDTEDYYNVDPHLGGNEALAALSADMKGRGMRLILDAVVNHTGTNHPWFNLHGRHDSQGAMQSPKSPWRDWYYFDEAGHYYGWNGHKSLPVLDFSAQGLRNAIYAGPDAVLRHWMREPYGIDGWRFDVIHMLGEGPGSNNNAHYVREFRKALREENPQAYVMGEHFNEATRWLQGDQEDGAMNYYGFAHPVREWLAGTDIAYHDARLDTEEFGAWLDSARGRIPYDNQLAQFNLLDSHDTARFFTLVGTDTEAMKLAVSLLFAYPGVPCIYYGDEIGLEGGQDPDCRRCFDWDRNHWNRELFDHYKALIALRKARPELRHGAYQTLLAAGDTYAFARYTKDSVSVFALNRGERPHAVRLPLWVLPLHKKRWRAPGGEPIANEPGWITTILPPRSHVILLGED</sequence>
<dbReference type="NCBIfam" id="NF008051">
    <property type="entry name" value="PRK10785.1"/>
    <property type="match status" value="1"/>
</dbReference>
<dbReference type="GO" id="GO:0005737">
    <property type="term" value="C:cytoplasm"/>
    <property type="evidence" value="ECO:0007669"/>
    <property type="project" value="InterPro"/>
</dbReference>
<accession>A0A840BFR5</accession>
<dbReference type="GO" id="GO:0005975">
    <property type="term" value="P:carbohydrate metabolic process"/>
    <property type="evidence" value="ECO:0007669"/>
    <property type="project" value="InterPro"/>
</dbReference>
<dbReference type="InterPro" id="IPR006047">
    <property type="entry name" value="GH13_cat_dom"/>
</dbReference>
<reference evidence="6 7" key="1">
    <citation type="submission" date="2020-08" db="EMBL/GenBank/DDBJ databases">
        <title>Genomic Encyclopedia of Type Strains, Phase IV (KMG-IV): sequencing the most valuable type-strain genomes for metagenomic binning, comparative biology and taxonomic classification.</title>
        <authorList>
            <person name="Goeker M."/>
        </authorList>
    </citation>
    <scope>NUCLEOTIDE SEQUENCE [LARGE SCALE GENOMIC DNA]</scope>
    <source>
        <strain evidence="6 7">DSM 106739</strain>
    </source>
</reference>
<dbReference type="Proteomes" id="UP000561045">
    <property type="component" value="Unassembled WGS sequence"/>
</dbReference>
<dbReference type="SUPFAM" id="SSF51011">
    <property type="entry name" value="Glycosyl hydrolase domain"/>
    <property type="match status" value="1"/>
</dbReference>
<dbReference type="GO" id="GO:0004558">
    <property type="term" value="F:alpha-1,4-glucosidase activity"/>
    <property type="evidence" value="ECO:0007669"/>
    <property type="project" value="UniProtKB-EC"/>
</dbReference>
<keyword evidence="7" id="KW-1185">Reference proteome</keyword>
<dbReference type="InterPro" id="IPR004185">
    <property type="entry name" value="Glyco_hydro_13_lg-like_dom"/>
</dbReference>
<dbReference type="Gene3D" id="3.20.20.80">
    <property type="entry name" value="Glycosidases"/>
    <property type="match status" value="1"/>
</dbReference>
<dbReference type="SUPFAM" id="SSF51445">
    <property type="entry name" value="(Trans)glycosidases"/>
    <property type="match status" value="1"/>
</dbReference>
<dbReference type="SMART" id="SM00642">
    <property type="entry name" value="Aamy"/>
    <property type="match status" value="1"/>
</dbReference>
<feature type="site" description="Transition state stabilizer" evidence="4">
    <location>
        <position position="446"/>
    </location>
</feature>
<feature type="active site" description="Nucleophile" evidence="3">
    <location>
        <position position="334"/>
    </location>
</feature>
<dbReference type="EMBL" id="JACIET010000001">
    <property type="protein sequence ID" value="MBB4011034.1"/>
    <property type="molecule type" value="Genomic_DNA"/>
</dbReference>
<dbReference type="PIRSF" id="PIRSF036918">
    <property type="entry name" value="Maltodextrin_glucosidase"/>
    <property type="match status" value="1"/>
</dbReference>
<dbReference type="AlphaFoldDB" id="A0A840BFR5"/>
<evidence type="ECO:0000256" key="4">
    <source>
        <dbReference type="PIRSR" id="PIRSR036918-51"/>
    </source>
</evidence>
<dbReference type="Gene3D" id="2.60.40.1180">
    <property type="entry name" value="Golgi alpha-mannosidase II"/>
    <property type="match status" value="1"/>
</dbReference>
<dbReference type="RefSeq" id="WP_183631254.1">
    <property type="nucleotide sequence ID" value="NZ_BAABLE010000011.1"/>
</dbReference>
<protein>
    <submittedName>
        <fullName evidence="6">Alpha-glucosidase</fullName>
        <ecNumber evidence="6">3.2.1.20</ecNumber>
    </submittedName>
</protein>
<keyword evidence="1 6" id="KW-0378">Hydrolase</keyword>
<dbReference type="SUPFAM" id="SSF81296">
    <property type="entry name" value="E set domains"/>
    <property type="match status" value="1"/>
</dbReference>
<name>A0A840BFR5_9RHOO</name>
<dbReference type="InterPro" id="IPR017853">
    <property type="entry name" value="GH"/>
</dbReference>
<dbReference type="CDD" id="cd11338">
    <property type="entry name" value="AmyAc_CMD"/>
    <property type="match status" value="1"/>
</dbReference>
<evidence type="ECO:0000256" key="1">
    <source>
        <dbReference type="ARBA" id="ARBA00022801"/>
    </source>
</evidence>
<proteinExistence type="predicted"/>
<dbReference type="CDD" id="cd02857">
    <property type="entry name" value="E_set_CDase_PDE_N"/>
    <property type="match status" value="1"/>
</dbReference>
<gene>
    <name evidence="6" type="ORF">GGR36_000342</name>
</gene>
<evidence type="ECO:0000313" key="6">
    <source>
        <dbReference type="EMBL" id="MBB4011034.1"/>
    </source>
</evidence>
<keyword evidence="2 6" id="KW-0326">Glycosidase</keyword>
<feature type="active site" description="Proton donor" evidence="3">
    <location>
        <position position="371"/>
    </location>
</feature>
<comment type="caution">
    <text evidence="6">The sequence shown here is derived from an EMBL/GenBank/DDBJ whole genome shotgun (WGS) entry which is preliminary data.</text>
</comment>